<keyword evidence="6 7" id="KW-0472">Membrane</keyword>
<evidence type="ECO:0000313" key="9">
    <source>
        <dbReference type="Proteomes" id="UP001198182"/>
    </source>
</evidence>
<organism evidence="8 9">
    <name type="scientific">Hominifimenecus microfluidus</name>
    <dbReference type="NCBI Taxonomy" id="2885348"/>
    <lineage>
        <taxon>Bacteria</taxon>
        <taxon>Bacillati</taxon>
        <taxon>Bacillota</taxon>
        <taxon>Clostridia</taxon>
        <taxon>Lachnospirales</taxon>
        <taxon>Lachnospiraceae</taxon>
        <taxon>Hominifimenecus</taxon>
    </lineage>
</organism>
<dbReference type="AlphaFoldDB" id="A0AAE3E902"/>
<feature type="transmembrane region" description="Helical" evidence="7">
    <location>
        <begin position="92"/>
        <end position="110"/>
    </location>
</feature>
<feature type="transmembrane region" description="Helical" evidence="7">
    <location>
        <begin position="190"/>
        <end position="214"/>
    </location>
</feature>
<accession>A0AAE3E902</accession>
<feature type="transmembrane region" description="Helical" evidence="7">
    <location>
        <begin position="61"/>
        <end position="86"/>
    </location>
</feature>
<evidence type="ECO:0000256" key="1">
    <source>
        <dbReference type="ARBA" id="ARBA00004141"/>
    </source>
</evidence>
<dbReference type="GO" id="GO:0055085">
    <property type="term" value="P:transmembrane transport"/>
    <property type="evidence" value="ECO:0007669"/>
    <property type="project" value="InterPro"/>
</dbReference>
<keyword evidence="2" id="KW-0813">Transport</keyword>
<comment type="caution">
    <text evidence="8">The sequence shown here is derived from an EMBL/GenBank/DDBJ whole genome shotgun (WGS) entry which is preliminary data.</text>
</comment>
<feature type="transmembrane region" description="Helical" evidence="7">
    <location>
        <begin position="260"/>
        <end position="281"/>
    </location>
</feature>
<evidence type="ECO:0000256" key="6">
    <source>
        <dbReference type="ARBA" id="ARBA00023136"/>
    </source>
</evidence>
<dbReference type="InterPro" id="IPR004776">
    <property type="entry name" value="Mem_transp_PIN-like"/>
</dbReference>
<dbReference type="Pfam" id="PF03547">
    <property type="entry name" value="Mem_trans"/>
    <property type="match status" value="1"/>
</dbReference>
<evidence type="ECO:0000256" key="3">
    <source>
        <dbReference type="ARBA" id="ARBA00022475"/>
    </source>
</evidence>
<feature type="transmembrane region" description="Helical" evidence="7">
    <location>
        <begin position="226"/>
        <end position="248"/>
    </location>
</feature>
<feature type="transmembrane region" description="Helical" evidence="7">
    <location>
        <begin position="6"/>
        <end position="23"/>
    </location>
</feature>
<dbReference type="GO" id="GO:0016020">
    <property type="term" value="C:membrane"/>
    <property type="evidence" value="ECO:0007669"/>
    <property type="project" value="UniProtKB-SubCell"/>
</dbReference>
<feature type="transmembrane region" description="Helical" evidence="7">
    <location>
        <begin position="293"/>
        <end position="311"/>
    </location>
</feature>
<keyword evidence="5 7" id="KW-1133">Transmembrane helix</keyword>
<proteinExistence type="predicted"/>
<evidence type="ECO:0000256" key="4">
    <source>
        <dbReference type="ARBA" id="ARBA00022692"/>
    </source>
</evidence>
<comment type="subcellular location">
    <subcellularLocation>
        <location evidence="1">Membrane</location>
        <topology evidence="1">Multi-pass membrane protein</topology>
    </subcellularLocation>
</comment>
<evidence type="ECO:0000256" key="7">
    <source>
        <dbReference type="SAM" id="Phobius"/>
    </source>
</evidence>
<keyword evidence="4 7" id="KW-0812">Transmembrane</keyword>
<name>A0AAE3E902_9FIRM</name>
<dbReference type="Proteomes" id="UP001198182">
    <property type="component" value="Unassembled WGS sequence"/>
</dbReference>
<dbReference type="PANTHER" id="PTHR36838:SF3">
    <property type="entry name" value="TRANSPORTER AUXIN EFFLUX CARRIER EC FAMILY"/>
    <property type="match status" value="1"/>
</dbReference>
<reference evidence="8" key="1">
    <citation type="submission" date="2021-10" db="EMBL/GenBank/DDBJ databases">
        <title>Anaerobic single-cell dispensing facilitates the cultivation of human gut bacteria.</title>
        <authorList>
            <person name="Afrizal A."/>
        </authorList>
    </citation>
    <scope>NUCLEOTIDE SEQUENCE</scope>
    <source>
        <strain evidence="8">CLA-AA-H215</strain>
    </source>
</reference>
<keyword evidence="9" id="KW-1185">Reference proteome</keyword>
<dbReference type="PANTHER" id="PTHR36838">
    <property type="entry name" value="AUXIN EFFLUX CARRIER FAMILY PROTEIN"/>
    <property type="match status" value="1"/>
</dbReference>
<protein>
    <submittedName>
        <fullName evidence="8">AEC family transporter</fullName>
    </submittedName>
</protein>
<evidence type="ECO:0000313" key="8">
    <source>
        <dbReference type="EMBL" id="MCC2230338.1"/>
    </source>
</evidence>
<dbReference type="RefSeq" id="WP_308453043.1">
    <property type="nucleotide sequence ID" value="NZ_JAJEQR010000010.1"/>
</dbReference>
<sequence length="316" mass="35586">MDALMRNVMPLILLMAFGAWLRRRRYFSEETVKQNMKLIGNVLAPCILFETLRKLEVRTEYMILTVSFFCLLVLFLAISLLIYHFFPVKRKFFPFFGTAFAFGLMGIPLFSSVYGAEHMGELTAMGVAHEVFFATVYLPIANLMFRGEKTGGRAAMKNLFTPILMMVFTALTLNISGLGNRIEATLWGACLFRCTALLGSVSTVMAMVMIGYQIHFENRGLIRESALYVIYRYALVFGVGYPVKWLLLDRIPGLSPWFGAAYFIMLSQFGSTLLVAMVGQYETQEDLEVAGNSFALNVIAGIVFYLIYLLVTGTSF</sequence>
<evidence type="ECO:0000256" key="5">
    <source>
        <dbReference type="ARBA" id="ARBA00022989"/>
    </source>
</evidence>
<gene>
    <name evidence="8" type="ORF">LKD81_04895</name>
</gene>
<feature type="transmembrane region" description="Helical" evidence="7">
    <location>
        <begin position="122"/>
        <end position="140"/>
    </location>
</feature>
<keyword evidence="3" id="KW-1003">Cell membrane</keyword>
<dbReference type="EMBL" id="JAJEQR010000010">
    <property type="protein sequence ID" value="MCC2230338.1"/>
    <property type="molecule type" value="Genomic_DNA"/>
</dbReference>
<feature type="transmembrane region" description="Helical" evidence="7">
    <location>
        <begin position="160"/>
        <end position="178"/>
    </location>
</feature>
<evidence type="ECO:0000256" key="2">
    <source>
        <dbReference type="ARBA" id="ARBA00022448"/>
    </source>
</evidence>